<dbReference type="InterPro" id="IPR032675">
    <property type="entry name" value="LRR_dom_sf"/>
</dbReference>
<comment type="similarity">
    <text evidence="5">Belongs to the U2 small nuclear ribonucleoprotein A family.</text>
</comment>
<evidence type="ECO:0000313" key="9">
    <source>
        <dbReference type="Proteomes" id="UP001159405"/>
    </source>
</evidence>
<evidence type="ECO:0000259" key="7">
    <source>
        <dbReference type="SMART" id="SM00446"/>
    </source>
</evidence>
<evidence type="ECO:0000256" key="2">
    <source>
        <dbReference type="ARBA" id="ARBA00022614"/>
    </source>
</evidence>
<comment type="caution">
    <text evidence="8">The sequence shown here is derived from an EMBL/GenBank/DDBJ whole genome shotgun (WGS) entry which is preliminary data.</text>
</comment>
<dbReference type="PANTHER" id="PTHR10552:SF6">
    <property type="entry name" value="U2 SMALL NUCLEAR RIBONUCLEOPROTEIN A"/>
    <property type="match status" value="1"/>
</dbReference>
<sequence length="253" mass="28811">MKLTADLILQSPQYTNALRDRELDLRGYKIPVIENLGATLDQFDSIDFSENDIRKLEGFPLLRRLKSLLLNNNRICRIAENIEESLPQLETIVMTSNNMQELKDLDPLKTIQSLRYLSLLRNPVTNKPHYRLYVIHKLPQIRVLDFQRVKQREREAAKRMFSSKKGQDAEPKGKKAKTFVPGGPPVGTRPAPSKPLQQPTRDIAAIKAAIANARSLDEVQRLEMLLRTGQVPGSRNKRSANVDEEMEDMTNGS</sequence>
<feature type="domain" description="U2A'/phosphoprotein 32 family A C-terminal" evidence="7">
    <location>
        <begin position="127"/>
        <end position="145"/>
    </location>
</feature>
<evidence type="ECO:0000256" key="1">
    <source>
        <dbReference type="ARBA" id="ARBA00004123"/>
    </source>
</evidence>
<dbReference type="PANTHER" id="PTHR10552">
    <property type="entry name" value="U2 SMALL NUCLEAR RIBONUCLEOPROTEIN A"/>
    <property type="match status" value="1"/>
</dbReference>
<protein>
    <recommendedName>
        <fullName evidence="7">U2A'/phosphoprotein 32 family A C-terminal domain-containing protein</fullName>
    </recommendedName>
</protein>
<name>A0ABN8N0H2_9CNID</name>
<accession>A0ABN8N0H2</accession>
<keyword evidence="3" id="KW-0677">Repeat</keyword>
<comment type="subcellular location">
    <subcellularLocation>
        <location evidence="1">Nucleus</location>
    </subcellularLocation>
</comment>
<proteinExistence type="inferred from homology"/>
<organism evidence="8 9">
    <name type="scientific">Porites lobata</name>
    <dbReference type="NCBI Taxonomy" id="104759"/>
    <lineage>
        <taxon>Eukaryota</taxon>
        <taxon>Metazoa</taxon>
        <taxon>Cnidaria</taxon>
        <taxon>Anthozoa</taxon>
        <taxon>Hexacorallia</taxon>
        <taxon>Scleractinia</taxon>
        <taxon>Fungiina</taxon>
        <taxon>Poritidae</taxon>
        <taxon>Porites</taxon>
    </lineage>
</organism>
<evidence type="ECO:0000256" key="3">
    <source>
        <dbReference type="ARBA" id="ARBA00022737"/>
    </source>
</evidence>
<keyword evidence="4" id="KW-0539">Nucleus</keyword>
<reference evidence="8 9" key="1">
    <citation type="submission" date="2022-05" db="EMBL/GenBank/DDBJ databases">
        <authorList>
            <consortium name="Genoscope - CEA"/>
            <person name="William W."/>
        </authorList>
    </citation>
    <scope>NUCLEOTIDE SEQUENCE [LARGE SCALE GENOMIC DNA]</scope>
</reference>
<evidence type="ECO:0000256" key="5">
    <source>
        <dbReference type="ARBA" id="ARBA00024196"/>
    </source>
</evidence>
<evidence type="ECO:0000256" key="6">
    <source>
        <dbReference type="SAM" id="MobiDB-lite"/>
    </source>
</evidence>
<feature type="region of interest" description="Disordered" evidence="6">
    <location>
        <begin position="229"/>
        <end position="253"/>
    </location>
</feature>
<dbReference type="EMBL" id="CALNXK010000004">
    <property type="protein sequence ID" value="CAH3036240.1"/>
    <property type="molecule type" value="Genomic_DNA"/>
</dbReference>
<dbReference type="Gene3D" id="3.80.10.10">
    <property type="entry name" value="Ribonuclease Inhibitor"/>
    <property type="match status" value="1"/>
</dbReference>
<dbReference type="Pfam" id="PF14580">
    <property type="entry name" value="LRR_9"/>
    <property type="match status" value="1"/>
</dbReference>
<dbReference type="InterPro" id="IPR044640">
    <property type="entry name" value="RU2A"/>
</dbReference>
<keyword evidence="9" id="KW-1185">Reference proteome</keyword>
<feature type="compositionally biased region" description="Acidic residues" evidence="6">
    <location>
        <begin position="242"/>
        <end position="253"/>
    </location>
</feature>
<feature type="region of interest" description="Disordered" evidence="6">
    <location>
        <begin position="158"/>
        <end position="198"/>
    </location>
</feature>
<dbReference type="SMART" id="SM00446">
    <property type="entry name" value="LRRcap"/>
    <property type="match status" value="1"/>
</dbReference>
<evidence type="ECO:0000256" key="4">
    <source>
        <dbReference type="ARBA" id="ARBA00023242"/>
    </source>
</evidence>
<gene>
    <name evidence="8" type="ORF">PLOB_00030860</name>
</gene>
<dbReference type="InterPro" id="IPR003603">
    <property type="entry name" value="U2A'_phosphoprotein32A_C"/>
</dbReference>
<keyword evidence="2" id="KW-0433">Leucine-rich repeat</keyword>
<evidence type="ECO:0000313" key="8">
    <source>
        <dbReference type="EMBL" id="CAH3036240.1"/>
    </source>
</evidence>
<dbReference type="SUPFAM" id="SSF52058">
    <property type="entry name" value="L domain-like"/>
    <property type="match status" value="1"/>
</dbReference>
<dbReference type="Proteomes" id="UP001159405">
    <property type="component" value="Unassembled WGS sequence"/>
</dbReference>